<dbReference type="Proteomes" id="UP000011185">
    <property type="component" value="Unassembled WGS sequence"/>
</dbReference>
<evidence type="ECO:0000313" key="1">
    <source>
        <dbReference type="EMBL" id="ELQ74792.1"/>
    </source>
</evidence>
<evidence type="ECO:0000313" key="2">
    <source>
        <dbReference type="Proteomes" id="UP000011185"/>
    </source>
</evidence>
<dbReference type="VEuPathDB" id="MicrosporidiaDB:THOM_2269"/>
<reference evidence="1 2" key="1">
    <citation type="journal article" date="2012" name="PLoS Pathog.">
        <title>The genome of the obligate intracellular parasite Trachipleistophora hominis: new insights into microsporidian genome dynamics and reductive evolution.</title>
        <authorList>
            <person name="Heinz E."/>
            <person name="Williams T.A."/>
            <person name="Nakjang S."/>
            <person name="Noel C.J."/>
            <person name="Swan D.C."/>
            <person name="Goldberg A.V."/>
            <person name="Harris S.R."/>
            <person name="Weinmaier T."/>
            <person name="Markert S."/>
            <person name="Becher D."/>
            <person name="Bernhardt J."/>
            <person name="Dagan T."/>
            <person name="Hacker C."/>
            <person name="Lucocq J.M."/>
            <person name="Schweder T."/>
            <person name="Rattei T."/>
            <person name="Hall N."/>
            <person name="Hirt R.P."/>
            <person name="Embley T.M."/>
        </authorList>
    </citation>
    <scope>NUCLEOTIDE SEQUENCE [LARGE SCALE GENOMIC DNA]</scope>
</reference>
<accession>L7JVM8</accession>
<dbReference type="AlphaFoldDB" id="L7JVM8"/>
<sequence length="209" mass="24154">MNMKLLRTYPNILARHCRQLDELKTTTFTEHDFMVLRKKQAFEMTMYHFITGLFKNKSTNSTFGYVPISKNVFENKNAPDLNLTCEIMIVKAFDILGVFQHEATTVLFKALGNLSYFYDMMVFSPVPIVVFPTDALKAVREFLSLCYDCKKATEETVLVFDVGIYELVLMEPYVALNFGLETETTEIIQSENIFSFFIGFIYQKLPSTD</sequence>
<name>L7JVM8_TRAHO</name>
<gene>
    <name evidence="1" type="ORF">THOM_2269</name>
</gene>
<dbReference type="HOGENOM" id="CLU_1338437_0_0_1"/>
<dbReference type="OMA" id="FEMATHH"/>
<proteinExistence type="predicted"/>
<organism evidence="1 2">
    <name type="scientific">Trachipleistophora hominis</name>
    <name type="common">Microsporidian parasite</name>
    <dbReference type="NCBI Taxonomy" id="72359"/>
    <lineage>
        <taxon>Eukaryota</taxon>
        <taxon>Fungi</taxon>
        <taxon>Fungi incertae sedis</taxon>
        <taxon>Microsporidia</taxon>
        <taxon>Pleistophoridae</taxon>
        <taxon>Trachipleistophora</taxon>
    </lineage>
</organism>
<dbReference type="InParanoid" id="L7JVM8"/>
<keyword evidence="2" id="KW-1185">Reference proteome</keyword>
<dbReference type="OrthoDB" id="10321857at2759"/>
<protein>
    <submittedName>
        <fullName evidence="1">Uncharacterized protein</fullName>
    </submittedName>
</protein>
<dbReference type="EMBL" id="JH994023">
    <property type="protein sequence ID" value="ELQ74792.1"/>
    <property type="molecule type" value="Genomic_DNA"/>
</dbReference>